<dbReference type="AlphaFoldDB" id="A0AAU9IQS1"/>
<keyword evidence="2" id="KW-1185">Reference proteome</keyword>
<gene>
    <name evidence="1" type="ORF">BSTOLATCC_MIC13260</name>
</gene>
<sequence length="434" mass="49778">MLSGKCFKENCYNKLVGKCRCEENILFCNEHLPEHFQKSSNKGHQWLSSHFKPADDIKQPIIQKLTELKKDIKAYRNKALREASEIIKNFKTTFGKYLDQINYIDNRCSKIIEGLNSGEEFLDVSTEDDMESVLKLNAQRAQLRMAGWDTKQCCLDYSEINAAISKTYITPFNPFVKGIEDAVESNELSFFRSGSQNFATINLDSFQVTSTITLQIAESIHAHTSSCILPDKSYFYFGNPSYNYGTTFMVDKNKTVRLLQKAKQGCYIDSVFYKNFMYLIGGSANMAERYDFAQNQWQSLAPVPQGLSFQYSCSILLKDSILITGYSLNKMICYNIIQNNYKDVPNLVLNVNYYKFMIRGNNRIYLVEKGCRIMESAENDYSGWTQVGGCGIANNAPLQSSIVRYKGFLYFIHFDSQLWKFDLASKQISQVKNV</sequence>
<dbReference type="Proteomes" id="UP001162131">
    <property type="component" value="Unassembled WGS sequence"/>
</dbReference>
<name>A0AAU9IQS1_9CILI</name>
<reference evidence="1" key="1">
    <citation type="submission" date="2021-09" db="EMBL/GenBank/DDBJ databases">
        <authorList>
            <consortium name="AG Swart"/>
            <person name="Singh M."/>
            <person name="Singh A."/>
            <person name="Seah K."/>
            <person name="Emmerich C."/>
        </authorList>
    </citation>
    <scope>NUCLEOTIDE SEQUENCE</scope>
    <source>
        <strain evidence="1">ATCC30299</strain>
    </source>
</reference>
<dbReference type="EMBL" id="CAJZBQ010000013">
    <property type="protein sequence ID" value="CAG9315492.1"/>
    <property type="molecule type" value="Genomic_DNA"/>
</dbReference>
<proteinExistence type="predicted"/>
<dbReference type="SUPFAM" id="SSF50965">
    <property type="entry name" value="Galactose oxidase, central domain"/>
    <property type="match status" value="1"/>
</dbReference>
<accession>A0AAU9IQS1</accession>
<evidence type="ECO:0000313" key="2">
    <source>
        <dbReference type="Proteomes" id="UP001162131"/>
    </source>
</evidence>
<dbReference type="InterPro" id="IPR011043">
    <property type="entry name" value="Gal_Oxase/kelch_b-propeller"/>
</dbReference>
<dbReference type="Gene3D" id="2.120.10.80">
    <property type="entry name" value="Kelch-type beta propeller"/>
    <property type="match status" value="1"/>
</dbReference>
<protein>
    <submittedName>
        <fullName evidence="1">Uncharacterized protein</fullName>
    </submittedName>
</protein>
<evidence type="ECO:0000313" key="1">
    <source>
        <dbReference type="EMBL" id="CAG9315492.1"/>
    </source>
</evidence>
<dbReference type="InterPro" id="IPR015915">
    <property type="entry name" value="Kelch-typ_b-propeller"/>
</dbReference>
<comment type="caution">
    <text evidence="1">The sequence shown here is derived from an EMBL/GenBank/DDBJ whole genome shotgun (WGS) entry which is preliminary data.</text>
</comment>
<organism evidence="1 2">
    <name type="scientific">Blepharisma stoltei</name>
    <dbReference type="NCBI Taxonomy" id="1481888"/>
    <lineage>
        <taxon>Eukaryota</taxon>
        <taxon>Sar</taxon>
        <taxon>Alveolata</taxon>
        <taxon>Ciliophora</taxon>
        <taxon>Postciliodesmatophora</taxon>
        <taxon>Heterotrichea</taxon>
        <taxon>Heterotrichida</taxon>
        <taxon>Blepharismidae</taxon>
        <taxon>Blepharisma</taxon>
    </lineage>
</organism>